<dbReference type="AlphaFoldDB" id="A0A9P8MIK4"/>
<proteinExistence type="predicted"/>
<keyword evidence="2" id="KW-1185">Reference proteome</keyword>
<comment type="caution">
    <text evidence="1">The sequence shown here is derived from an EMBL/GenBank/DDBJ whole genome shotgun (WGS) entry which is preliminary data.</text>
</comment>
<sequence>MRSNNSLVRGATSGTAAKPALTQIAAHTAAAVDAGIQTANEQNTNHCRRAAIQRMSFDATETNSSPYGVYLQQIMQVGEAQNVTLQAQLWLSTMNHKCDVL</sequence>
<evidence type="ECO:0000313" key="2">
    <source>
        <dbReference type="Proteomes" id="UP000764110"/>
    </source>
</evidence>
<accession>A0A9P8MIK4</accession>
<gene>
    <name evidence="1" type="ORF">MHUMG1_02019</name>
</gene>
<reference evidence="1 2" key="1">
    <citation type="submission" date="2020-07" db="EMBL/GenBank/DDBJ databases">
        <title>Metarhizium humberi genome.</title>
        <authorList>
            <person name="Lysoe E."/>
        </authorList>
    </citation>
    <scope>NUCLEOTIDE SEQUENCE [LARGE SCALE GENOMIC DNA]</scope>
    <source>
        <strain evidence="1 2">ESALQ1638</strain>
    </source>
</reference>
<evidence type="ECO:0000313" key="1">
    <source>
        <dbReference type="EMBL" id="KAH0601018.1"/>
    </source>
</evidence>
<name>A0A9P8MIK4_9HYPO</name>
<organism evidence="1 2">
    <name type="scientific">Metarhizium humberi</name>
    <dbReference type="NCBI Taxonomy" id="2596975"/>
    <lineage>
        <taxon>Eukaryota</taxon>
        <taxon>Fungi</taxon>
        <taxon>Dikarya</taxon>
        <taxon>Ascomycota</taxon>
        <taxon>Pezizomycotina</taxon>
        <taxon>Sordariomycetes</taxon>
        <taxon>Hypocreomycetidae</taxon>
        <taxon>Hypocreales</taxon>
        <taxon>Clavicipitaceae</taxon>
        <taxon>Metarhizium</taxon>
    </lineage>
</organism>
<dbReference type="Proteomes" id="UP000764110">
    <property type="component" value="Unassembled WGS sequence"/>
</dbReference>
<protein>
    <submittedName>
        <fullName evidence="1">Uncharacterized protein</fullName>
    </submittedName>
</protein>
<dbReference type="EMBL" id="JACEFI010000002">
    <property type="protein sequence ID" value="KAH0601018.1"/>
    <property type="molecule type" value="Genomic_DNA"/>
</dbReference>